<reference evidence="1 2" key="1">
    <citation type="submission" date="2019-03" db="EMBL/GenBank/DDBJ databases">
        <authorList>
            <consortium name="Pathogen Informatics"/>
        </authorList>
    </citation>
    <scope>NUCLEOTIDE SEQUENCE [LARGE SCALE GENOMIC DNA]</scope>
    <source>
        <strain evidence="1 2">NCTC12993</strain>
    </source>
</reference>
<protein>
    <submittedName>
        <fullName evidence="1">Uncharacterized protein</fullName>
    </submittedName>
</protein>
<accession>A0A485ALU7</accession>
<sequence length="59" mass="5948">MTVILQLGVPVVEVAHLLHLVVAVGVAELEPMVACQEVTLTGMVLAAAAAAASTEITPV</sequence>
<gene>
    <name evidence="1" type="ORF">NCTC12993_01512</name>
</gene>
<name>A0A485ALU7_KLUCR</name>
<dbReference type="Proteomes" id="UP000401081">
    <property type="component" value="Unassembled WGS sequence"/>
</dbReference>
<proteinExistence type="predicted"/>
<dbReference type="AlphaFoldDB" id="A0A485ALU7"/>
<evidence type="ECO:0000313" key="1">
    <source>
        <dbReference type="EMBL" id="VFS60048.1"/>
    </source>
</evidence>
<evidence type="ECO:0000313" key="2">
    <source>
        <dbReference type="Proteomes" id="UP000401081"/>
    </source>
</evidence>
<dbReference type="EMBL" id="CAADJD010000014">
    <property type="protein sequence ID" value="VFS60048.1"/>
    <property type="molecule type" value="Genomic_DNA"/>
</dbReference>
<keyword evidence="2" id="KW-1185">Reference proteome</keyword>
<organism evidence="1 2">
    <name type="scientific">Kluyvera cryocrescens</name>
    <name type="common">Kluyvera citrophila</name>
    <dbReference type="NCBI Taxonomy" id="580"/>
    <lineage>
        <taxon>Bacteria</taxon>
        <taxon>Pseudomonadati</taxon>
        <taxon>Pseudomonadota</taxon>
        <taxon>Gammaproteobacteria</taxon>
        <taxon>Enterobacterales</taxon>
        <taxon>Enterobacteriaceae</taxon>
        <taxon>Kluyvera</taxon>
    </lineage>
</organism>